<evidence type="ECO:0000256" key="1">
    <source>
        <dbReference type="SAM" id="Phobius"/>
    </source>
</evidence>
<reference evidence="2" key="1">
    <citation type="submission" date="2022-06" db="EMBL/GenBank/DDBJ databases">
        <title>Aeoliella straminimaris, a novel planctomycete from sediments.</title>
        <authorList>
            <person name="Vitorino I.R."/>
            <person name="Lage O.M."/>
        </authorList>
    </citation>
    <scope>NUCLEOTIDE SEQUENCE</scope>
    <source>
        <strain evidence="2">ICT_H6.2</strain>
    </source>
</reference>
<dbReference type="RefSeq" id="WP_252853166.1">
    <property type="nucleotide sequence ID" value="NZ_JAMXLR010000051.1"/>
</dbReference>
<accession>A0A9X2FBD1</accession>
<evidence type="ECO:0000313" key="3">
    <source>
        <dbReference type="Proteomes" id="UP001155241"/>
    </source>
</evidence>
<proteinExistence type="predicted"/>
<dbReference type="EMBL" id="JAMXLR010000051">
    <property type="protein sequence ID" value="MCO6045053.1"/>
    <property type="molecule type" value="Genomic_DNA"/>
</dbReference>
<keyword evidence="1" id="KW-1133">Transmembrane helix</keyword>
<dbReference type="Proteomes" id="UP001155241">
    <property type="component" value="Unassembled WGS sequence"/>
</dbReference>
<name>A0A9X2FBD1_9BACT</name>
<feature type="transmembrane region" description="Helical" evidence="1">
    <location>
        <begin position="72"/>
        <end position="94"/>
    </location>
</feature>
<protein>
    <submittedName>
        <fullName evidence="2">Uncharacterized protein</fullName>
    </submittedName>
</protein>
<feature type="transmembrane region" description="Helical" evidence="1">
    <location>
        <begin position="114"/>
        <end position="133"/>
    </location>
</feature>
<keyword evidence="1" id="KW-0472">Membrane</keyword>
<dbReference type="AlphaFoldDB" id="A0A9X2FBD1"/>
<gene>
    <name evidence="2" type="ORF">NG895_14175</name>
</gene>
<keyword evidence="3" id="KW-1185">Reference proteome</keyword>
<feature type="transmembrane region" description="Helical" evidence="1">
    <location>
        <begin position="45"/>
        <end position="65"/>
    </location>
</feature>
<comment type="caution">
    <text evidence="2">The sequence shown here is derived from an EMBL/GenBank/DDBJ whole genome shotgun (WGS) entry which is preliminary data.</text>
</comment>
<sequence length="153" mass="17500">MVQFLRIVTSLISVLAYVPMFYFMLVVEGSRMSCYSTARSSGAVVIHQCFPVITAGLALLFGLVNPHAAKRLWLITGSCIVYAILLVVLFDFLLPNYVYRDANAEWIHHLRDGRRYIVIAVVMVATLVGQWWWGRRRVDEHELLKAGLEDRRS</sequence>
<keyword evidence="1" id="KW-0812">Transmembrane</keyword>
<feature type="transmembrane region" description="Helical" evidence="1">
    <location>
        <begin position="7"/>
        <end position="25"/>
    </location>
</feature>
<organism evidence="2 3">
    <name type="scientific">Aeoliella straminimaris</name>
    <dbReference type="NCBI Taxonomy" id="2954799"/>
    <lineage>
        <taxon>Bacteria</taxon>
        <taxon>Pseudomonadati</taxon>
        <taxon>Planctomycetota</taxon>
        <taxon>Planctomycetia</taxon>
        <taxon>Pirellulales</taxon>
        <taxon>Lacipirellulaceae</taxon>
        <taxon>Aeoliella</taxon>
    </lineage>
</organism>
<evidence type="ECO:0000313" key="2">
    <source>
        <dbReference type="EMBL" id="MCO6045053.1"/>
    </source>
</evidence>